<evidence type="ECO:0000313" key="2">
    <source>
        <dbReference type="EMBL" id="KRL99978.1"/>
    </source>
</evidence>
<dbReference type="Pfam" id="PF17255">
    <property type="entry name" value="EbsA"/>
    <property type="match status" value="1"/>
</dbReference>
<feature type="transmembrane region" description="Helical" evidence="1">
    <location>
        <begin position="38"/>
        <end position="59"/>
    </location>
</feature>
<dbReference type="InterPro" id="IPR020215">
    <property type="entry name" value="EbsA-like"/>
</dbReference>
<dbReference type="RefSeq" id="WP_054755999.1">
    <property type="nucleotide sequence ID" value="NZ_AZFQ01000019.1"/>
</dbReference>
<comment type="caution">
    <text evidence="2">The sequence shown here is derived from an EMBL/GenBank/DDBJ whole genome shotgun (WGS) entry which is preliminary data.</text>
</comment>
<proteinExistence type="predicted"/>
<dbReference type="EMBL" id="AZFQ01000019">
    <property type="protein sequence ID" value="KRL99978.1"/>
    <property type="molecule type" value="Genomic_DNA"/>
</dbReference>
<dbReference type="Proteomes" id="UP000051166">
    <property type="component" value="Unassembled WGS sequence"/>
</dbReference>
<dbReference type="PATRIC" id="fig|1423801.4.peg.2576"/>
<keyword evidence="1" id="KW-1133">Transmembrane helix</keyword>
<keyword evidence="1" id="KW-0812">Transmembrane</keyword>
<dbReference type="STRING" id="1423801.FD50_GL002517"/>
<evidence type="ECO:0008006" key="4">
    <source>
        <dbReference type="Google" id="ProtNLM"/>
    </source>
</evidence>
<evidence type="ECO:0000313" key="3">
    <source>
        <dbReference type="Proteomes" id="UP000051166"/>
    </source>
</evidence>
<evidence type="ECO:0000256" key="1">
    <source>
        <dbReference type="SAM" id="Phobius"/>
    </source>
</evidence>
<keyword evidence="1" id="KW-0472">Membrane</keyword>
<protein>
    <recommendedName>
        <fullName evidence="4">Pore-forming protein</fullName>
    </recommendedName>
</protein>
<name>A0A0R1V7S2_9LACO</name>
<feature type="transmembrane region" description="Helical" evidence="1">
    <location>
        <begin position="12"/>
        <end position="32"/>
    </location>
</feature>
<sequence length="127" mass="15046">MKTKFWYQPDFAMAITCWSYTFMILLAGFLLWLEITVFQVWSGIVFILFGIAVLLQLFLRWVEITPDSQFLILHTVLPQNTKKIKLNTIRNVSSSKTGISFRDDQRQYKIIMLKNKKQMLYNLISKD</sequence>
<keyword evidence="3" id="KW-1185">Reference proteome</keyword>
<accession>A0A0R1V7S2</accession>
<reference evidence="2 3" key="1">
    <citation type="journal article" date="2015" name="Genome Announc.">
        <title>Expanding the biotechnology potential of lactobacilli through comparative genomics of 213 strains and associated genera.</title>
        <authorList>
            <person name="Sun Z."/>
            <person name="Harris H.M."/>
            <person name="McCann A."/>
            <person name="Guo C."/>
            <person name="Argimon S."/>
            <person name="Zhang W."/>
            <person name="Yang X."/>
            <person name="Jeffery I.B."/>
            <person name="Cooney J.C."/>
            <person name="Kagawa T.F."/>
            <person name="Liu W."/>
            <person name="Song Y."/>
            <person name="Salvetti E."/>
            <person name="Wrobel A."/>
            <person name="Rasinkangas P."/>
            <person name="Parkhill J."/>
            <person name="Rea M.C."/>
            <person name="O'Sullivan O."/>
            <person name="Ritari J."/>
            <person name="Douillard F.P."/>
            <person name="Paul Ross R."/>
            <person name="Yang R."/>
            <person name="Briner A.E."/>
            <person name="Felis G.E."/>
            <person name="de Vos W.M."/>
            <person name="Barrangou R."/>
            <person name="Klaenhammer T.R."/>
            <person name="Caufield P.W."/>
            <person name="Cui Y."/>
            <person name="Zhang H."/>
            <person name="O'Toole P.W."/>
        </authorList>
    </citation>
    <scope>NUCLEOTIDE SEQUENCE [LARGE SCALE GENOMIC DNA]</scope>
    <source>
        <strain evidence="2 3">DSM 16230</strain>
    </source>
</reference>
<dbReference type="OrthoDB" id="2299313at2"/>
<gene>
    <name evidence="2" type="ORF">FD50_GL002517</name>
</gene>
<dbReference type="GeneID" id="98307449"/>
<dbReference type="AlphaFoldDB" id="A0A0R1V7S2"/>
<organism evidence="2 3">
    <name type="scientific">Liquorilactobacillus satsumensis DSM 16230 = JCM 12392</name>
    <dbReference type="NCBI Taxonomy" id="1423801"/>
    <lineage>
        <taxon>Bacteria</taxon>
        <taxon>Bacillati</taxon>
        <taxon>Bacillota</taxon>
        <taxon>Bacilli</taxon>
        <taxon>Lactobacillales</taxon>
        <taxon>Lactobacillaceae</taxon>
        <taxon>Liquorilactobacillus</taxon>
    </lineage>
</organism>